<keyword evidence="7" id="KW-1185">Reference proteome</keyword>
<dbReference type="Pfam" id="PF00612">
    <property type="entry name" value="IQ"/>
    <property type="match status" value="2"/>
</dbReference>
<evidence type="ECO:0000256" key="2">
    <source>
        <dbReference type="ARBA" id="ARBA00024341"/>
    </source>
</evidence>
<evidence type="ECO:0000313" key="7">
    <source>
        <dbReference type="Proteomes" id="UP000029981"/>
    </source>
</evidence>
<dbReference type="PANTHER" id="PTHR32295:SF287">
    <property type="entry name" value="PROTEIN IQ-DOMAIN 26"/>
    <property type="match status" value="1"/>
</dbReference>
<dbReference type="GO" id="GO:0005516">
    <property type="term" value="F:calmodulin binding"/>
    <property type="evidence" value="ECO:0007669"/>
    <property type="project" value="UniProtKB-KW"/>
</dbReference>
<protein>
    <recommendedName>
        <fullName evidence="5">DUF4005 domain-containing protein</fullName>
    </recommendedName>
</protein>
<dbReference type="PANTHER" id="PTHR32295">
    <property type="entry name" value="IQ-DOMAIN 5-RELATED"/>
    <property type="match status" value="1"/>
</dbReference>
<dbReference type="STRING" id="3659.A0A0A0L7Y7"/>
<dbReference type="eggNOG" id="ENOG502QVYZ">
    <property type="taxonomic scope" value="Eukaryota"/>
</dbReference>
<keyword evidence="1" id="KW-0112">Calmodulin-binding</keyword>
<proteinExistence type="inferred from homology"/>
<feature type="region of interest" description="Disordered" evidence="4">
    <location>
        <begin position="18"/>
        <end position="78"/>
    </location>
</feature>
<feature type="region of interest" description="Disordered" evidence="4">
    <location>
        <begin position="182"/>
        <end position="217"/>
    </location>
</feature>
<dbReference type="InterPro" id="IPR025064">
    <property type="entry name" value="DUF4005"/>
</dbReference>
<evidence type="ECO:0000256" key="3">
    <source>
        <dbReference type="ARBA" id="ARBA00024378"/>
    </source>
</evidence>
<dbReference type="SMART" id="SM00015">
    <property type="entry name" value="IQ"/>
    <property type="match status" value="2"/>
</dbReference>
<dbReference type="InterPro" id="IPR000048">
    <property type="entry name" value="IQ_motif_EF-hand-BS"/>
</dbReference>
<reference evidence="6 7" key="3">
    <citation type="journal article" date="2010" name="BMC Genomics">
        <title>Transcriptome sequencing and comparative analysis of cucumber flowers with different sex types.</title>
        <authorList>
            <person name="Guo S."/>
            <person name="Zheng Y."/>
            <person name="Joung J.G."/>
            <person name="Liu S."/>
            <person name="Zhang Z."/>
            <person name="Crasta O.R."/>
            <person name="Sobral B.W."/>
            <person name="Xu Y."/>
            <person name="Huang S."/>
            <person name="Fei Z."/>
        </authorList>
    </citation>
    <scope>NUCLEOTIDE SEQUENCE [LARGE SCALE GENOMIC DNA]</scope>
    <source>
        <strain evidence="7">cv. 9930</strain>
    </source>
</reference>
<evidence type="ECO:0000259" key="5">
    <source>
        <dbReference type="Pfam" id="PF13178"/>
    </source>
</evidence>
<feature type="compositionally biased region" description="Basic and acidic residues" evidence="4">
    <location>
        <begin position="29"/>
        <end position="47"/>
    </location>
</feature>
<accession>A0A0A0L7Y7</accession>
<dbReference type="Gramene" id="KGN58025">
    <property type="protein sequence ID" value="KGN58025"/>
    <property type="gene ID" value="Csa_3G435550"/>
</dbReference>
<dbReference type="EMBL" id="CM002924">
    <property type="protein sequence ID" value="KGN58025.1"/>
    <property type="molecule type" value="Genomic_DNA"/>
</dbReference>
<dbReference type="Proteomes" id="UP000029981">
    <property type="component" value="Chromosome 3"/>
</dbReference>
<gene>
    <name evidence="6" type="ORF">Csa_3G435550</name>
</gene>
<dbReference type="Gene3D" id="1.20.5.190">
    <property type="match status" value="1"/>
</dbReference>
<comment type="similarity">
    <text evidence="2">Belongs to the IQD family.</text>
</comment>
<dbReference type="AlphaFoldDB" id="A0A0A0L7Y7"/>
<dbReference type="OrthoDB" id="1660961at2759"/>
<dbReference type="Pfam" id="PF13178">
    <property type="entry name" value="DUF4005"/>
    <property type="match status" value="1"/>
</dbReference>
<reference evidence="6 7" key="1">
    <citation type="journal article" date="2009" name="Nat. Genet.">
        <title>The genome of the cucumber, Cucumis sativus L.</title>
        <authorList>
            <person name="Huang S."/>
            <person name="Li R."/>
            <person name="Zhang Z."/>
            <person name="Li L."/>
            <person name="Gu X."/>
            <person name="Fan W."/>
            <person name="Lucas W.J."/>
            <person name="Wang X."/>
            <person name="Xie B."/>
            <person name="Ni P."/>
            <person name="Ren Y."/>
            <person name="Zhu H."/>
            <person name="Li J."/>
            <person name="Lin K."/>
            <person name="Jin W."/>
            <person name="Fei Z."/>
            <person name="Li G."/>
            <person name="Staub J."/>
            <person name="Kilian A."/>
            <person name="van der Vossen E.A."/>
            <person name="Wu Y."/>
            <person name="Guo J."/>
            <person name="He J."/>
            <person name="Jia Z."/>
            <person name="Ren Y."/>
            <person name="Tian G."/>
            <person name="Lu Y."/>
            <person name="Ruan J."/>
            <person name="Qian W."/>
            <person name="Wang M."/>
            <person name="Huang Q."/>
            <person name="Li B."/>
            <person name="Xuan Z."/>
            <person name="Cao J."/>
            <person name="Asan"/>
            <person name="Wu Z."/>
            <person name="Zhang J."/>
            <person name="Cai Q."/>
            <person name="Bai Y."/>
            <person name="Zhao B."/>
            <person name="Han Y."/>
            <person name="Li Y."/>
            <person name="Li X."/>
            <person name="Wang S."/>
            <person name="Shi Q."/>
            <person name="Liu S."/>
            <person name="Cho W.K."/>
            <person name="Kim J.Y."/>
            <person name="Xu Y."/>
            <person name="Heller-Uszynska K."/>
            <person name="Miao H."/>
            <person name="Cheng Z."/>
            <person name="Zhang S."/>
            <person name="Wu J."/>
            <person name="Yang Y."/>
            <person name="Kang H."/>
            <person name="Li M."/>
            <person name="Liang H."/>
            <person name="Ren X."/>
            <person name="Shi Z."/>
            <person name="Wen M."/>
            <person name="Jian M."/>
            <person name="Yang H."/>
            <person name="Zhang G."/>
            <person name="Yang Z."/>
            <person name="Chen R."/>
            <person name="Liu S."/>
            <person name="Li J."/>
            <person name="Ma L."/>
            <person name="Liu H."/>
            <person name="Zhou Y."/>
            <person name="Zhao J."/>
            <person name="Fang X."/>
            <person name="Li G."/>
            <person name="Fang L."/>
            <person name="Li Y."/>
            <person name="Liu D."/>
            <person name="Zheng H."/>
            <person name="Zhang Y."/>
            <person name="Qin N."/>
            <person name="Li Z."/>
            <person name="Yang G."/>
            <person name="Yang S."/>
            <person name="Bolund L."/>
            <person name="Kristiansen K."/>
            <person name="Zheng H."/>
            <person name="Li S."/>
            <person name="Zhang X."/>
            <person name="Yang H."/>
            <person name="Wang J."/>
            <person name="Sun R."/>
            <person name="Zhang B."/>
            <person name="Jiang S."/>
            <person name="Wang J."/>
            <person name="Du Y."/>
            <person name="Li S."/>
        </authorList>
    </citation>
    <scope>NUCLEOTIDE SEQUENCE [LARGE SCALE GENOMIC DNA]</scope>
    <source>
        <strain evidence="7">cv. 9930</strain>
    </source>
</reference>
<feature type="compositionally biased region" description="Basic and acidic residues" evidence="4">
    <location>
        <begin position="194"/>
        <end position="210"/>
    </location>
</feature>
<dbReference type="KEGG" id="csv:101221170"/>
<feature type="domain" description="DUF4005" evidence="5">
    <location>
        <begin position="302"/>
        <end position="366"/>
    </location>
</feature>
<reference evidence="6 7" key="4">
    <citation type="journal article" date="2011" name="BMC Genomics">
        <title>RNA-Seq improves annotation of protein-coding genes in the cucumber genome.</title>
        <authorList>
            <person name="Li Z."/>
            <person name="Zhang Z."/>
            <person name="Yan P."/>
            <person name="Huang S."/>
            <person name="Fei Z."/>
            <person name="Lin K."/>
        </authorList>
    </citation>
    <scope>NUCLEOTIDE SEQUENCE [LARGE SCALE GENOMIC DNA]</scope>
    <source>
        <strain evidence="7">cv. 9930</strain>
    </source>
</reference>
<dbReference type="OMA" id="RMNTSCY"/>
<comment type="subunit">
    <text evidence="3">Binds to multiple calmodulin (CaM) in the presence of Ca(2+) and CaM-like proteins.</text>
</comment>
<name>A0A0A0L7Y7_CUCSA</name>
<evidence type="ECO:0000256" key="1">
    <source>
        <dbReference type="ARBA" id="ARBA00022860"/>
    </source>
</evidence>
<organism evidence="6 7">
    <name type="scientific">Cucumis sativus</name>
    <name type="common">Cucumber</name>
    <dbReference type="NCBI Taxonomy" id="3659"/>
    <lineage>
        <taxon>Eukaryota</taxon>
        <taxon>Viridiplantae</taxon>
        <taxon>Streptophyta</taxon>
        <taxon>Embryophyta</taxon>
        <taxon>Tracheophyta</taxon>
        <taxon>Spermatophyta</taxon>
        <taxon>Magnoliopsida</taxon>
        <taxon>eudicotyledons</taxon>
        <taxon>Gunneridae</taxon>
        <taxon>Pentapetalae</taxon>
        <taxon>rosids</taxon>
        <taxon>fabids</taxon>
        <taxon>Cucurbitales</taxon>
        <taxon>Cucurbitaceae</taxon>
        <taxon>Benincaseae</taxon>
        <taxon>Cucumis</taxon>
    </lineage>
</organism>
<reference evidence="6 7" key="2">
    <citation type="journal article" date="2009" name="PLoS ONE">
        <title>An integrated genetic and cytogenetic map of the cucumber genome.</title>
        <authorList>
            <person name="Ren Y."/>
            <person name="Zhang Z."/>
            <person name="Liu J."/>
            <person name="Staub J.E."/>
            <person name="Han Y."/>
            <person name="Cheng Z."/>
            <person name="Li X."/>
            <person name="Lu J."/>
            <person name="Miao H."/>
            <person name="Kang H."/>
            <person name="Xie B."/>
            <person name="Gu X."/>
            <person name="Wang X."/>
            <person name="Du Y."/>
            <person name="Jin W."/>
            <person name="Huang S."/>
        </authorList>
    </citation>
    <scope>NUCLEOTIDE SEQUENCE [LARGE SCALE GENOMIC DNA]</scope>
    <source>
        <strain evidence="7">cv. 9930</strain>
    </source>
</reference>
<evidence type="ECO:0000313" key="6">
    <source>
        <dbReference type="EMBL" id="KGN58025.1"/>
    </source>
</evidence>
<dbReference type="PROSITE" id="PS50096">
    <property type="entry name" value="IQ"/>
    <property type="match status" value="2"/>
</dbReference>
<sequence length="385" mass="42797">MGKATRWLRALLGMKREKNSDENSYLPAGDKKEKNRWSFSKSGKEFTGKVQMLPPPPPRKAVADADWQRSYPAESEEDRNDHAIAVAAASAVAADAAVAAAQAAVAVVRLTNQTRGSALLNGGKEIMGVVKIQSVFRGFLARKALRALRGLVKLQALVRGFLVRKRAAATLQSMQALIRAQTTVRSQRARRRSYNKENKSQPEKSPENDIRSLYSDETEHPKIVEMDTMFKRPKSRSRRFNSLVSELGEERPSPYLWTMASPARISGGEWCLGGGEEYGRMSTGTAQSTPRGGRCRWGAVATPGRSVYGEGYYRGYGNYYPNYMASTKSSKAKLRSRSAPKQRPEIWTKKRVALNEIMGARNSISSVRMQRSCNGIEGEEGFDEF</sequence>
<evidence type="ECO:0000256" key="4">
    <source>
        <dbReference type="SAM" id="MobiDB-lite"/>
    </source>
</evidence>